<evidence type="ECO:0000313" key="2">
    <source>
        <dbReference type="EMBL" id="SPK72693.1"/>
    </source>
</evidence>
<dbReference type="Proteomes" id="UP000255505">
    <property type="component" value="Chromosome I"/>
</dbReference>
<reference evidence="2 3" key="1">
    <citation type="submission" date="2018-01" db="EMBL/GenBank/DDBJ databases">
        <authorList>
            <person name="Gaut B.S."/>
            <person name="Morton B.R."/>
            <person name="Clegg M.T."/>
            <person name="Duvall M.R."/>
        </authorList>
    </citation>
    <scope>NUCLEOTIDE SEQUENCE [LARGE SCALE GENOMIC DNA]</scope>
    <source>
        <strain evidence="2">Cupriavidus taiwanensis LMG 19425</strain>
    </source>
</reference>
<protein>
    <submittedName>
        <fullName evidence="2">Uncharacterized protein</fullName>
    </submittedName>
</protein>
<accession>A0A375ID24</accession>
<dbReference type="EMBL" id="LT991976">
    <property type="protein sequence ID" value="SPK72693.1"/>
    <property type="molecule type" value="Genomic_DNA"/>
</dbReference>
<evidence type="ECO:0000313" key="3">
    <source>
        <dbReference type="Proteomes" id="UP000255505"/>
    </source>
</evidence>
<name>A0A375ID24_9BURK</name>
<feature type="region of interest" description="Disordered" evidence="1">
    <location>
        <begin position="35"/>
        <end position="57"/>
    </location>
</feature>
<dbReference type="AlphaFoldDB" id="A0A375ID24"/>
<organism evidence="2 3">
    <name type="scientific">Cupriavidus taiwanensis</name>
    <dbReference type="NCBI Taxonomy" id="164546"/>
    <lineage>
        <taxon>Bacteria</taxon>
        <taxon>Pseudomonadati</taxon>
        <taxon>Pseudomonadota</taxon>
        <taxon>Betaproteobacteria</taxon>
        <taxon>Burkholderiales</taxon>
        <taxon>Burkholderiaceae</taxon>
        <taxon>Cupriavidus</taxon>
    </lineage>
</organism>
<evidence type="ECO:0000256" key="1">
    <source>
        <dbReference type="SAM" id="MobiDB-lite"/>
    </source>
</evidence>
<sequence>MQVVGGSNPLAPTSKINGLQMQVCNPFCFSEPAADLSPTLSPTAIDPAEVGRREKPG</sequence>
<gene>
    <name evidence="2" type="ORF">CT19425_80071</name>
</gene>
<proteinExistence type="predicted"/>